<dbReference type="OrthoDB" id="9811097at2"/>
<protein>
    <submittedName>
        <fullName evidence="1">Uncharacterized protein</fullName>
    </submittedName>
</protein>
<comment type="caution">
    <text evidence="1">The sequence shown here is derived from an EMBL/GenBank/DDBJ whole genome shotgun (WGS) entry which is preliminary data.</text>
</comment>
<dbReference type="AlphaFoldDB" id="A0A2N5HBK4"/>
<sequence>MVILNEEVFDKTQGYVNKRIPHDSYSGVKVKDSFLLSDLIYCGYCGKKLKAENNKNRPVELMSKEKSIELLIKELPEWERRYNESSLTEKSQMLARLVEKVILKKGNFEVVTKDYVLQPDVISQKVN</sequence>
<evidence type="ECO:0000313" key="2">
    <source>
        <dbReference type="Proteomes" id="UP000234950"/>
    </source>
</evidence>
<name>A0A2N5HBK4_9BACI</name>
<proteinExistence type="predicted"/>
<dbReference type="EMBL" id="PGVE01000064">
    <property type="protein sequence ID" value="PLS02895.1"/>
    <property type="molecule type" value="Genomic_DNA"/>
</dbReference>
<reference evidence="1 2" key="1">
    <citation type="submission" date="2017-11" db="EMBL/GenBank/DDBJ databases">
        <title>Comparitive Functional Genomics of Dry Heat Resistant strains isolated from the Viking Spacecraft.</title>
        <authorList>
            <person name="Seuylemezian A."/>
            <person name="Cooper K."/>
            <person name="Vaishampayan P."/>
        </authorList>
    </citation>
    <scope>NUCLEOTIDE SEQUENCE [LARGE SCALE GENOMIC DNA]</scope>
    <source>
        <strain evidence="1 2">V32-6</strain>
    </source>
</reference>
<keyword evidence="2" id="KW-1185">Reference proteome</keyword>
<accession>A0A2N5HBK4</accession>
<dbReference type="RefSeq" id="WP_101649093.1">
    <property type="nucleotide sequence ID" value="NZ_PGVE01000064.1"/>
</dbReference>
<evidence type="ECO:0000313" key="1">
    <source>
        <dbReference type="EMBL" id="PLS02895.1"/>
    </source>
</evidence>
<gene>
    <name evidence="1" type="ORF">CVD27_17070</name>
</gene>
<organism evidence="1 2">
    <name type="scientific">Neobacillus cucumis</name>
    <dbReference type="NCBI Taxonomy" id="1740721"/>
    <lineage>
        <taxon>Bacteria</taxon>
        <taxon>Bacillati</taxon>
        <taxon>Bacillota</taxon>
        <taxon>Bacilli</taxon>
        <taxon>Bacillales</taxon>
        <taxon>Bacillaceae</taxon>
        <taxon>Neobacillus</taxon>
    </lineage>
</organism>
<dbReference type="Proteomes" id="UP000234950">
    <property type="component" value="Unassembled WGS sequence"/>
</dbReference>